<accession>A0A484L1K6</accession>
<reference evidence="2 3" key="1">
    <citation type="submission" date="2018-04" db="EMBL/GenBank/DDBJ databases">
        <authorList>
            <person name="Vogel A."/>
        </authorList>
    </citation>
    <scope>NUCLEOTIDE SEQUENCE [LARGE SCALE GENOMIC DNA]</scope>
</reference>
<evidence type="ECO:0000256" key="1">
    <source>
        <dbReference type="SAM" id="MobiDB-lite"/>
    </source>
</evidence>
<feature type="region of interest" description="Disordered" evidence="1">
    <location>
        <begin position="40"/>
        <end position="59"/>
    </location>
</feature>
<evidence type="ECO:0000313" key="3">
    <source>
        <dbReference type="Proteomes" id="UP000595140"/>
    </source>
</evidence>
<name>A0A484L1K6_9ASTE</name>
<gene>
    <name evidence="2" type="ORF">CCAM_LOCUS11961</name>
</gene>
<proteinExistence type="predicted"/>
<dbReference type="AlphaFoldDB" id="A0A484L1K6"/>
<feature type="region of interest" description="Disordered" evidence="1">
    <location>
        <begin position="1"/>
        <end position="30"/>
    </location>
</feature>
<dbReference type="EMBL" id="OOIL02000889">
    <property type="protein sequence ID" value="VFQ70185.1"/>
    <property type="molecule type" value="Genomic_DNA"/>
</dbReference>
<protein>
    <submittedName>
        <fullName evidence="2">Uncharacterized protein</fullName>
    </submittedName>
</protein>
<dbReference type="Proteomes" id="UP000595140">
    <property type="component" value="Unassembled WGS sequence"/>
</dbReference>
<evidence type="ECO:0000313" key="2">
    <source>
        <dbReference type="EMBL" id="VFQ70185.1"/>
    </source>
</evidence>
<feature type="compositionally biased region" description="Low complexity" evidence="1">
    <location>
        <begin position="40"/>
        <end position="51"/>
    </location>
</feature>
<organism evidence="2 3">
    <name type="scientific">Cuscuta campestris</name>
    <dbReference type="NCBI Taxonomy" id="132261"/>
    <lineage>
        <taxon>Eukaryota</taxon>
        <taxon>Viridiplantae</taxon>
        <taxon>Streptophyta</taxon>
        <taxon>Embryophyta</taxon>
        <taxon>Tracheophyta</taxon>
        <taxon>Spermatophyta</taxon>
        <taxon>Magnoliopsida</taxon>
        <taxon>eudicotyledons</taxon>
        <taxon>Gunneridae</taxon>
        <taxon>Pentapetalae</taxon>
        <taxon>asterids</taxon>
        <taxon>lamiids</taxon>
        <taxon>Solanales</taxon>
        <taxon>Convolvulaceae</taxon>
        <taxon>Cuscuteae</taxon>
        <taxon>Cuscuta</taxon>
        <taxon>Cuscuta subgen. Grammica</taxon>
        <taxon>Cuscuta sect. Cleistogrammica</taxon>
    </lineage>
</organism>
<keyword evidence="3" id="KW-1185">Reference proteome</keyword>
<sequence length="107" mass="11263">MGGRNTETGRKGGSGMVSMDEEKQSKPASLAASVESLLAVKGPSSSSSSSSTNLKKSGLKNEWATATSALSKLMNLLSRSFLSRVFVLSLPGTTSRLEFQGFSSHFK</sequence>